<keyword evidence="1" id="KW-0472">Membrane</keyword>
<dbReference type="AlphaFoldDB" id="B6SYW7"/>
<protein>
    <submittedName>
        <fullName evidence="2">Uncharacterized protein</fullName>
    </submittedName>
</protein>
<feature type="transmembrane region" description="Helical" evidence="1">
    <location>
        <begin position="6"/>
        <end position="28"/>
    </location>
</feature>
<evidence type="ECO:0000313" key="2">
    <source>
        <dbReference type="EMBL" id="ACG30050.1"/>
    </source>
</evidence>
<keyword evidence="1" id="KW-0812">Transmembrane</keyword>
<reference evidence="2" key="1">
    <citation type="journal article" date="2009" name="Plant Mol. Biol.">
        <title>Insights into corn genes derived from large-scale cDNA sequencing.</title>
        <authorList>
            <person name="Alexandrov N.N."/>
            <person name="Brover V.V."/>
            <person name="Freidin S."/>
            <person name="Troukhan M.E."/>
            <person name="Tatarinova T.V."/>
            <person name="Zhang H."/>
            <person name="Swaller T.J."/>
            <person name="Lu Y.P."/>
            <person name="Bouck J."/>
            <person name="Flavell R.B."/>
            <person name="Feldmann K.A."/>
        </authorList>
    </citation>
    <scope>NUCLEOTIDE SEQUENCE</scope>
</reference>
<proteinExistence type="evidence at transcript level"/>
<dbReference type="EMBL" id="EU957932">
    <property type="protein sequence ID" value="ACG30050.1"/>
    <property type="molecule type" value="mRNA"/>
</dbReference>
<name>B6SYW7_MAIZE</name>
<sequence length="54" mass="6235">MCRVRGCFMLSFMCISGLLYMALLNNTLKVARSKRTLRSPANFGWQLPQFHVIL</sequence>
<keyword evidence="1" id="KW-1133">Transmembrane helix</keyword>
<accession>B6SYW7</accession>
<organism evidence="2">
    <name type="scientific">Zea mays</name>
    <name type="common">Maize</name>
    <dbReference type="NCBI Taxonomy" id="4577"/>
    <lineage>
        <taxon>Eukaryota</taxon>
        <taxon>Viridiplantae</taxon>
        <taxon>Streptophyta</taxon>
        <taxon>Embryophyta</taxon>
        <taxon>Tracheophyta</taxon>
        <taxon>Spermatophyta</taxon>
        <taxon>Magnoliopsida</taxon>
        <taxon>Liliopsida</taxon>
        <taxon>Poales</taxon>
        <taxon>Poaceae</taxon>
        <taxon>PACMAD clade</taxon>
        <taxon>Panicoideae</taxon>
        <taxon>Andropogonodae</taxon>
        <taxon>Andropogoneae</taxon>
        <taxon>Tripsacinae</taxon>
        <taxon>Zea</taxon>
    </lineage>
</organism>
<evidence type="ECO:0000256" key="1">
    <source>
        <dbReference type="SAM" id="Phobius"/>
    </source>
</evidence>